<dbReference type="EMBL" id="VSRR010087276">
    <property type="protein sequence ID" value="MPC91302.1"/>
    <property type="molecule type" value="Genomic_DNA"/>
</dbReference>
<dbReference type="AlphaFoldDB" id="A0A5B7J545"/>
<evidence type="ECO:0000313" key="1">
    <source>
        <dbReference type="EMBL" id="MPC91302.1"/>
    </source>
</evidence>
<name>A0A5B7J545_PORTR</name>
<accession>A0A5B7J545</accession>
<gene>
    <name evidence="1" type="ORF">E2C01_086327</name>
</gene>
<protein>
    <submittedName>
        <fullName evidence="1">Uncharacterized protein</fullName>
    </submittedName>
</protein>
<comment type="caution">
    <text evidence="1">The sequence shown here is derived from an EMBL/GenBank/DDBJ whole genome shotgun (WGS) entry which is preliminary data.</text>
</comment>
<sequence>MLPTSHTSQLLFYPPATLPFPFSPTQNHHDDVFLFHPTSSLTNQTKIYLSHQLPAPTLAVHPSPTHAHNALRPSVPKVCVCVCV</sequence>
<evidence type="ECO:0000313" key="2">
    <source>
        <dbReference type="Proteomes" id="UP000324222"/>
    </source>
</evidence>
<dbReference type="Proteomes" id="UP000324222">
    <property type="component" value="Unassembled WGS sequence"/>
</dbReference>
<reference evidence="1 2" key="1">
    <citation type="submission" date="2019-05" db="EMBL/GenBank/DDBJ databases">
        <title>Another draft genome of Portunus trituberculatus and its Hox gene families provides insights of decapod evolution.</title>
        <authorList>
            <person name="Jeong J.-H."/>
            <person name="Song I."/>
            <person name="Kim S."/>
            <person name="Choi T."/>
            <person name="Kim D."/>
            <person name="Ryu S."/>
            <person name="Kim W."/>
        </authorList>
    </citation>
    <scope>NUCLEOTIDE SEQUENCE [LARGE SCALE GENOMIC DNA]</scope>
    <source>
        <tissue evidence="1">Muscle</tissue>
    </source>
</reference>
<keyword evidence="2" id="KW-1185">Reference proteome</keyword>
<proteinExistence type="predicted"/>
<organism evidence="1 2">
    <name type="scientific">Portunus trituberculatus</name>
    <name type="common">Swimming crab</name>
    <name type="synonym">Neptunus trituberculatus</name>
    <dbReference type="NCBI Taxonomy" id="210409"/>
    <lineage>
        <taxon>Eukaryota</taxon>
        <taxon>Metazoa</taxon>
        <taxon>Ecdysozoa</taxon>
        <taxon>Arthropoda</taxon>
        <taxon>Crustacea</taxon>
        <taxon>Multicrustacea</taxon>
        <taxon>Malacostraca</taxon>
        <taxon>Eumalacostraca</taxon>
        <taxon>Eucarida</taxon>
        <taxon>Decapoda</taxon>
        <taxon>Pleocyemata</taxon>
        <taxon>Brachyura</taxon>
        <taxon>Eubrachyura</taxon>
        <taxon>Portunoidea</taxon>
        <taxon>Portunidae</taxon>
        <taxon>Portuninae</taxon>
        <taxon>Portunus</taxon>
    </lineage>
</organism>